<feature type="region of interest" description="Disordered" evidence="1">
    <location>
        <begin position="349"/>
        <end position="384"/>
    </location>
</feature>
<sequence>MRNAPPKSMFPRPHDNGTKRRSKLGTKAPTRDNITPVEDLRLRPMALQARATLHPEQSADWPRGNLDMEPNAFSRSSMFGCSRRKIMVGMGYPERILAAQGAYVIKYTGPDLDQNDSEVWQLALAWCRASGKPAGSTIEFNFNDWCRVLERSESSGPVNDGIMQSLKRLASVTLTWDSPNVEGICHLINDAGRDKTTGKGFVTLSRHVAGMLKDDGTELHLRRKVRLKSSLAKWMHDYYSTSSTPHAHNLSTLRDLSGTSPDVELRMFRVRVLKAVEDLKQCDPPLFAPETRVERKQNGEYALFVVKATNSRILPLKRTEPVVASLPAPAAVAPQAAHAVVAMPIAPPKQPVRSRKAPTLTPDDYVPVWDRDRDPSDTRTSEERKRAYLRERDLADAAIYAVAGA</sequence>
<gene>
    <name evidence="2" type="ORF">SAMN05216466_106120</name>
</gene>
<evidence type="ECO:0000256" key="1">
    <source>
        <dbReference type="SAM" id="MobiDB-lite"/>
    </source>
</evidence>
<organism evidence="2 3">
    <name type="scientific">Paraburkholderia phenazinium</name>
    <dbReference type="NCBI Taxonomy" id="60549"/>
    <lineage>
        <taxon>Bacteria</taxon>
        <taxon>Pseudomonadati</taxon>
        <taxon>Pseudomonadota</taxon>
        <taxon>Betaproteobacteria</taxon>
        <taxon>Burkholderiales</taxon>
        <taxon>Burkholderiaceae</taxon>
        <taxon>Paraburkholderia</taxon>
    </lineage>
</organism>
<feature type="compositionally biased region" description="Basic and acidic residues" evidence="1">
    <location>
        <begin position="369"/>
        <end position="384"/>
    </location>
</feature>
<reference evidence="2 3" key="1">
    <citation type="submission" date="2016-10" db="EMBL/GenBank/DDBJ databases">
        <authorList>
            <person name="de Groot N.N."/>
        </authorList>
    </citation>
    <scope>NUCLEOTIDE SEQUENCE [LARGE SCALE GENOMIC DNA]</scope>
    <source>
        <strain evidence="2 3">LMG 2247</strain>
    </source>
</reference>
<dbReference type="AlphaFoldDB" id="A0A1G7YD75"/>
<protein>
    <submittedName>
        <fullName evidence="2">TrfA protein</fullName>
    </submittedName>
</protein>
<feature type="region of interest" description="Disordered" evidence="1">
    <location>
        <begin position="1"/>
        <end position="35"/>
    </location>
</feature>
<dbReference type="InterPro" id="IPR010751">
    <property type="entry name" value="TrfA"/>
</dbReference>
<dbReference type="OrthoDB" id="8481003at2"/>
<name>A0A1G7YD75_9BURK</name>
<dbReference type="EMBL" id="FNCJ01000006">
    <property type="protein sequence ID" value="SDG93870.1"/>
    <property type="molecule type" value="Genomic_DNA"/>
</dbReference>
<evidence type="ECO:0000313" key="2">
    <source>
        <dbReference type="EMBL" id="SDG93870.1"/>
    </source>
</evidence>
<proteinExistence type="predicted"/>
<dbReference type="Pfam" id="PF07042">
    <property type="entry name" value="TrfA"/>
    <property type="match status" value="1"/>
</dbReference>
<dbReference type="Proteomes" id="UP000199706">
    <property type="component" value="Unassembled WGS sequence"/>
</dbReference>
<dbReference type="RefSeq" id="WP_090685404.1">
    <property type="nucleotide sequence ID" value="NZ_FNCJ01000006.1"/>
</dbReference>
<evidence type="ECO:0000313" key="3">
    <source>
        <dbReference type="Proteomes" id="UP000199706"/>
    </source>
</evidence>
<accession>A0A1G7YD75</accession>